<dbReference type="PANTHER" id="PTHR33525:SF5">
    <property type="entry name" value="TWO COMPONENT SIGNAL TRANSDUCTION SYSTEM RESPONSE REGULATOR"/>
    <property type="match status" value="1"/>
</dbReference>
<feature type="domain" description="Response regulatory" evidence="2">
    <location>
        <begin position="20"/>
        <end position="136"/>
    </location>
</feature>
<organism evidence="4 5">
    <name type="scientific">Marisediminitalea aggregata</name>
    <dbReference type="NCBI Taxonomy" id="634436"/>
    <lineage>
        <taxon>Bacteria</taxon>
        <taxon>Pseudomonadati</taxon>
        <taxon>Pseudomonadota</taxon>
        <taxon>Gammaproteobacteria</taxon>
        <taxon>Alteromonadales</taxon>
        <taxon>Alteromonadaceae</taxon>
        <taxon>Marisediminitalea</taxon>
    </lineage>
</organism>
<dbReference type="Gene3D" id="3.40.50.2300">
    <property type="match status" value="1"/>
</dbReference>
<dbReference type="Pfam" id="PF08668">
    <property type="entry name" value="HDOD"/>
    <property type="match status" value="1"/>
</dbReference>
<dbReference type="GO" id="GO:0000160">
    <property type="term" value="P:phosphorelay signal transduction system"/>
    <property type="evidence" value="ECO:0007669"/>
    <property type="project" value="InterPro"/>
</dbReference>
<proteinExistence type="predicted"/>
<accession>A0A1M5R0C2</accession>
<evidence type="ECO:0000259" key="2">
    <source>
        <dbReference type="PROSITE" id="PS50110"/>
    </source>
</evidence>
<dbReference type="AlphaFoldDB" id="A0A1M5R0C2"/>
<dbReference type="SUPFAM" id="SSF52172">
    <property type="entry name" value="CheY-like"/>
    <property type="match status" value="1"/>
</dbReference>
<dbReference type="EMBL" id="FQWD01000007">
    <property type="protein sequence ID" value="SHH19591.1"/>
    <property type="molecule type" value="Genomic_DNA"/>
</dbReference>
<feature type="domain" description="HDOD" evidence="3">
    <location>
        <begin position="157"/>
        <end position="341"/>
    </location>
</feature>
<dbReference type="PANTHER" id="PTHR33525">
    <property type="match status" value="1"/>
</dbReference>
<dbReference type="Pfam" id="PF00072">
    <property type="entry name" value="Response_reg"/>
    <property type="match status" value="1"/>
</dbReference>
<gene>
    <name evidence="4" type="ORF">SAMN05216361_3988</name>
</gene>
<evidence type="ECO:0000259" key="3">
    <source>
        <dbReference type="PROSITE" id="PS51833"/>
    </source>
</evidence>
<dbReference type="InterPro" id="IPR013976">
    <property type="entry name" value="HDOD"/>
</dbReference>
<dbReference type="SUPFAM" id="SSF109604">
    <property type="entry name" value="HD-domain/PDEase-like"/>
    <property type="match status" value="1"/>
</dbReference>
<feature type="modified residue" description="4-aspartylphosphate" evidence="1">
    <location>
        <position position="72"/>
    </location>
</feature>
<keyword evidence="1" id="KW-0597">Phosphoprotein</keyword>
<keyword evidence="5" id="KW-1185">Reference proteome</keyword>
<dbReference type="InterPro" id="IPR001789">
    <property type="entry name" value="Sig_transdc_resp-reg_receiver"/>
</dbReference>
<dbReference type="InterPro" id="IPR011006">
    <property type="entry name" value="CheY-like_superfamily"/>
</dbReference>
<dbReference type="InterPro" id="IPR052340">
    <property type="entry name" value="RNase_Y/CdgJ"/>
</dbReference>
<evidence type="ECO:0000256" key="1">
    <source>
        <dbReference type="PROSITE-ProRule" id="PRU00169"/>
    </source>
</evidence>
<dbReference type="PROSITE" id="PS50110">
    <property type="entry name" value="RESPONSE_REGULATORY"/>
    <property type="match status" value="1"/>
</dbReference>
<dbReference type="Proteomes" id="UP000184520">
    <property type="component" value="Unassembled WGS sequence"/>
</dbReference>
<dbReference type="InterPro" id="IPR014626">
    <property type="entry name" value="Sig_transdc_resp-reg_put"/>
</dbReference>
<dbReference type="STRING" id="634436.SAMN05216361_3988"/>
<dbReference type="SMART" id="SM00448">
    <property type="entry name" value="REC"/>
    <property type="match status" value="1"/>
</dbReference>
<name>A0A1M5R0C2_9ALTE</name>
<evidence type="ECO:0000313" key="5">
    <source>
        <dbReference type="Proteomes" id="UP000184520"/>
    </source>
</evidence>
<dbReference type="PIRSF" id="PIRSF036883">
    <property type="entry name" value="RR_HD-GYP_mod"/>
    <property type="match status" value="1"/>
</dbReference>
<protein>
    <submittedName>
        <fullName evidence="4">HD-like signal output (HDOD) domain, no enzymatic activity</fullName>
    </submittedName>
</protein>
<evidence type="ECO:0000313" key="4">
    <source>
        <dbReference type="EMBL" id="SHH19591.1"/>
    </source>
</evidence>
<dbReference type="Gene3D" id="1.10.3210.10">
    <property type="entry name" value="Hypothetical protein af1432"/>
    <property type="match status" value="1"/>
</dbReference>
<sequence>MAGCHHRFWAGKAIVMNKNYAVFIDDDDLMLKAIRRTAKRLFPDWQVSLIEAPKEWQAKIDTAPSPDIVFCDYRMPQITGAEILKSVAKNYPLAIRVLVTGDTSDEAIVTCNQVAHTLLAKPFTDEQLIEFLEHVATLKALNLSTDERRLICQSSQIPVLPDVVTRLREALANDQSDLPHLADIVSKEPIIAARLLQMANSAYLGYHRATDSLEEAIARIGTQLLHAMTMSFSIEKATEHLLTANAHQQICQYTEQYAQVTRRVFMRLSNNKAQTERAFICAVLSGIGRLVMAALAESDRSAYDEFCNTHKQPAMLISAFLLTLWCYPDNLHEELLQVQASPVNPDISIAQTLLLTQQYLCHRDDNEAMEEWLSTLPAVYAEAFSAEGEK</sequence>
<reference evidence="5" key="1">
    <citation type="submission" date="2016-11" db="EMBL/GenBank/DDBJ databases">
        <authorList>
            <person name="Varghese N."/>
            <person name="Submissions S."/>
        </authorList>
    </citation>
    <scope>NUCLEOTIDE SEQUENCE [LARGE SCALE GENOMIC DNA]</scope>
    <source>
        <strain evidence="5">CGMCC 1.8995</strain>
    </source>
</reference>
<dbReference type="PROSITE" id="PS51833">
    <property type="entry name" value="HDOD"/>
    <property type="match status" value="1"/>
</dbReference>